<organism evidence="3 4">
    <name type="scientific">Janthinobacterium kumbetense</name>
    <dbReference type="NCBI Taxonomy" id="2950280"/>
    <lineage>
        <taxon>Bacteria</taxon>
        <taxon>Pseudomonadati</taxon>
        <taxon>Pseudomonadota</taxon>
        <taxon>Betaproteobacteria</taxon>
        <taxon>Burkholderiales</taxon>
        <taxon>Oxalobacteraceae</taxon>
        <taxon>Janthinobacterium</taxon>
    </lineage>
</organism>
<dbReference type="Proteomes" id="UP001202243">
    <property type="component" value="Unassembled WGS sequence"/>
</dbReference>
<gene>
    <name evidence="3" type="ORF">NCG91_02550</name>
</gene>
<dbReference type="InterPro" id="IPR002104">
    <property type="entry name" value="Integrase_catalytic"/>
</dbReference>
<dbReference type="Pfam" id="PF00589">
    <property type="entry name" value="Phage_integrase"/>
    <property type="match status" value="1"/>
</dbReference>
<dbReference type="Gene3D" id="1.10.443.10">
    <property type="entry name" value="Intergrase catalytic core"/>
    <property type="match status" value="1"/>
</dbReference>
<feature type="domain" description="Tyr recombinase" evidence="2">
    <location>
        <begin position="1"/>
        <end position="59"/>
    </location>
</feature>
<keyword evidence="1" id="KW-0233">DNA recombination</keyword>
<accession>A0ABT0WK78</accession>
<evidence type="ECO:0000256" key="1">
    <source>
        <dbReference type="ARBA" id="ARBA00023172"/>
    </source>
</evidence>
<dbReference type="PROSITE" id="PS51898">
    <property type="entry name" value="TYR_RECOMBINASE"/>
    <property type="match status" value="1"/>
</dbReference>
<dbReference type="InterPro" id="IPR011010">
    <property type="entry name" value="DNA_brk_join_enz"/>
</dbReference>
<proteinExistence type="predicted"/>
<dbReference type="EMBL" id="JAMQGR010000001">
    <property type="protein sequence ID" value="MCM2564462.1"/>
    <property type="molecule type" value="Genomic_DNA"/>
</dbReference>
<evidence type="ECO:0000259" key="2">
    <source>
        <dbReference type="PROSITE" id="PS51898"/>
    </source>
</evidence>
<name>A0ABT0WK78_9BURK</name>
<dbReference type="SUPFAM" id="SSF56349">
    <property type="entry name" value="DNA breaking-rejoining enzymes"/>
    <property type="match status" value="1"/>
</dbReference>
<evidence type="ECO:0000313" key="4">
    <source>
        <dbReference type="Proteomes" id="UP001202243"/>
    </source>
</evidence>
<keyword evidence="4" id="KW-1185">Reference proteome</keyword>
<evidence type="ECO:0000313" key="3">
    <source>
        <dbReference type="EMBL" id="MCM2564462.1"/>
    </source>
</evidence>
<dbReference type="InterPro" id="IPR013762">
    <property type="entry name" value="Integrase-like_cat_sf"/>
</dbReference>
<reference evidence="3 4" key="1">
    <citation type="submission" date="2022-06" db="EMBL/GenBank/DDBJ databases">
        <title>Janthinobacterium kumbetensis sp. nov., isolated from spring water in Turkey.</title>
        <authorList>
            <person name="Inan Bektas K."/>
            <person name="Belduz A.A."/>
            <person name="Canakci S."/>
            <person name="Nalcaoglu A."/>
            <person name="Ceylan E."/>
            <person name="Kati H."/>
        </authorList>
    </citation>
    <scope>NUCLEOTIDE SEQUENCE [LARGE SCALE GENOMIC DNA]</scope>
    <source>
        <strain evidence="3 4">GK</strain>
    </source>
</reference>
<protein>
    <submittedName>
        <fullName evidence="3">Tyrosine-type recombinase/integrase</fullName>
    </submittedName>
</protein>
<comment type="caution">
    <text evidence="3">The sequence shown here is derived from an EMBL/GenBank/DDBJ whole genome shotgun (WGS) entry which is preliminary data.</text>
</comment>
<sequence>MKARMEHVNFHDLRHSCASIMLGLGGDLYTISKILGHSNVQTTQRYAHLQVDAQRAALDKLSVLVQNKK</sequence>